<feature type="compositionally biased region" description="Polar residues" evidence="1">
    <location>
        <begin position="20"/>
        <end position="44"/>
    </location>
</feature>
<dbReference type="GeneID" id="30171066"/>
<proteinExistence type="predicted"/>
<name>A0AAJ8MP11_9TREE</name>
<protein>
    <submittedName>
        <fullName evidence="2">Uncharacterized protein</fullName>
    </submittedName>
</protein>
<dbReference type="EMBL" id="CP144521">
    <property type="protein sequence ID" value="WWC68423.1"/>
    <property type="molecule type" value="Genomic_DNA"/>
</dbReference>
<organism evidence="2 3">
    <name type="scientific">Kwoniella pini CBS 10737</name>
    <dbReference type="NCBI Taxonomy" id="1296096"/>
    <lineage>
        <taxon>Eukaryota</taxon>
        <taxon>Fungi</taxon>
        <taxon>Dikarya</taxon>
        <taxon>Basidiomycota</taxon>
        <taxon>Agaricomycotina</taxon>
        <taxon>Tremellomycetes</taxon>
        <taxon>Tremellales</taxon>
        <taxon>Cryptococcaceae</taxon>
        <taxon>Kwoniella</taxon>
    </lineage>
</organism>
<reference evidence="2" key="1">
    <citation type="submission" date="2013-07" db="EMBL/GenBank/DDBJ databases">
        <authorList>
            <consortium name="The Broad Institute Genome Sequencing Platform"/>
            <person name="Cuomo C."/>
            <person name="Litvintseva A."/>
            <person name="Chen Y."/>
            <person name="Heitman J."/>
            <person name="Sun S."/>
            <person name="Springer D."/>
            <person name="Dromer F."/>
            <person name="Young S.K."/>
            <person name="Zeng Q."/>
            <person name="Gargeya S."/>
            <person name="Fitzgerald M."/>
            <person name="Abouelleil A."/>
            <person name="Alvarado L."/>
            <person name="Berlin A.M."/>
            <person name="Chapman S.B."/>
            <person name="Dewar J."/>
            <person name="Goldberg J."/>
            <person name="Griggs A."/>
            <person name="Gujja S."/>
            <person name="Hansen M."/>
            <person name="Howarth C."/>
            <person name="Imamovic A."/>
            <person name="Larimer J."/>
            <person name="McCowan C."/>
            <person name="Murphy C."/>
            <person name="Pearson M."/>
            <person name="Priest M."/>
            <person name="Roberts A."/>
            <person name="Saif S."/>
            <person name="Shea T."/>
            <person name="Sykes S."/>
            <person name="Wortman J."/>
            <person name="Nusbaum C."/>
            <person name="Birren B."/>
        </authorList>
    </citation>
    <scope>NUCLEOTIDE SEQUENCE</scope>
    <source>
        <strain evidence="2">CBS 10737</strain>
    </source>
</reference>
<feature type="region of interest" description="Disordered" evidence="1">
    <location>
        <begin position="1"/>
        <end position="107"/>
    </location>
</feature>
<gene>
    <name evidence="2" type="ORF">I206_102350</name>
</gene>
<sequence length="107" mass="11166">MSAPPDHPSHSDDSVEEDSNSIVNSASSPTQTIRQSNLGSQPAAAQTFADILKSPPPQRSGQGEDEMSSGLAVAPELRRSGSQQQQEALGKGRPASSYSDSQETVSV</sequence>
<dbReference type="AlphaFoldDB" id="A0AAJ8MP11"/>
<evidence type="ECO:0000313" key="2">
    <source>
        <dbReference type="EMBL" id="WWC68423.1"/>
    </source>
</evidence>
<reference evidence="2" key="2">
    <citation type="submission" date="2024-02" db="EMBL/GenBank/DDBJ databases">
        <title>Comparative genomics of Cryptococcus and Kwoniella reveals pathogenesis evolution and contrasting modes of karyotype evolution via chromosome fusion or intercentromeric recombination.</title>
        <authorList>
            <person name="Coelho M.A."/>
            <person name="David-Palma M."/>
            <person name="Shea T."/>
            <person name="Bowers K."/>
            <person name="McGinley-Smith S."/>
            <person name="Mohammad A.W."/>
            <person name="Gnirke A."/>
            <person name="Yurkov A.M."/>
            <person name="Nowrousian M."/>
            <person name="Sun S."/>
            <person name="Cuomo C.A."/>
            <person name="Heitman J."/>
        </authorList>
    </citation>
    <scope>NUCLEOTIDE SEQUENCE</scope>
    <source>
        <strain evidence="2">CBS 10737</strain>
    </source>
</reference>
<dbReference type="Proteomes" id="UP000094020">
    <property type="component" value="Chromosome 3"/>
</dbReference>
<feature type="compositionally biased region" description="Polar residues" evidence="1">
    <location>
        <begin position="96"/>
        <end position="107"/>
    </location>
</feature>
<keyword evidence="3" id="KW-1185">Reference proteome</keyword>
<evidence type="ECO:0000313" key="3">
    <source>
        <dbReference type="Proteomes" id="UP000094020"/>
    </source>
</evidence>
<dbReference type="KEGG" id="kpin:30171066"/>
<evidence type="ECO:0000256" key="1">
    <source>
        <dbReference type="SAM" id="MobiDB-lite"/>
    </source>
</evidence>
<dbReference type="RefSeq" id="XP_019011862.2">
    <property type="nucleotide sequence ID" value="XM_019154459.2"/>
</dbReference>
<accession>A0AAJ8MP11</accession>